<dbReference type="Gene3D" id="3.90.1200.10">
    <property type="match status" value="1"/>
</dbReference>
<dbReference type="SUPFAM" id="SSF56112">
    <property type="entry name" value="Protein kinase-like (PK-like)"/>
    <property type="match status" value="1"/>
</dbReference>
<comment type="caution">
    <text evidence="3">The sequence shown here is derived from an EMBL/GenBank/DDBJ whole genome shotgun (WGS) entry which is preliminary data.</text>
</comment>
<evidence type="ECO:0000256" key="1">
    <source>
        <dbReference type="SAM" id="MobiDB-lite"/>
    </source>
</evidence>
<reference evidence="3 4" key="1">
    <citation type="submission" date="2020-03" db="EMBL/GenBank/DDBJ databases">
        <title>Draft Genome Sequence of Cudoniella acicularis.</title>
        <authorList>
            <person name="Buettner E."/>
            <person name="Kellner H."/>
        </authorList>
    </citation>
    <scope>NUCLEOTIDE SEQUENCE [LARGE SCALE GENOMIC DNA]</scope>
    <source>
        <strain evidence="3 4">DSM 108380</strain>
    </source>
</reference>
<dbReference type="InterPro" id="IPR002575">
    <property type="entry name" value="Aminoglycoside_PTrfase"/>
</dbReference>
<accession>A0A8H4RX45</accession>
<dbReference type="InterPro" id="IPR011009">
    <property type="entry name" value="Kinase-like_dom_sf"/>
</dbReference>
<feature type="region of interest" description="Disordered" evidence="1">
    <location>
        <begin position="23"/>
        <end position="44"/>
    </location>
</feature>
<evidence type="ECO:0000259" key="2">
    <source>
        <dbReference type="Pfam" id="PF01636"/>
    </source>
</evidence>
<dbReference type="Pfam" id="PF01636">
    <property type="entry name" value="APH"/>
    <property type="match status" value="1"/>
</dbReference>
<name>A0A8H4RX45_9HELO</name>
<proteinExistence type="predicted"/>
<dbReference type="OrthoDB" id="5327538at2759"/>
<dbReference type="PANTHER" id="PTHR21310">
    <property type="entry name" value="AMINOGLYCOSIDE PHOSPHOTRANSFERASE-RELATED-RELATED"/>
    <property type="match status" value="1"/>
</dbReference>
<evidence type="ECO:0000313" key="4">
    <source>
        <dbReference type="Proteomes" id="UP000566819"/>
    </source>
</evidence>
<evidence type="ECO:0000313" key="3">
    <source>
        <dbReference type="EMBL" id="KAF4637068.1"/>
    </source>
</evidence>
<organism evidence="3 4">
    <name type="scientific">Cudoniella acicularis</name>
    <dbReference type="NCBI Taxonomy" id="354080"/>
    <lineage>
        <taxon>Eukaryota</taxon>
        <taxon>Fungi</taxon>
        <taxon>Dikarya</taxon>
        <taxon>Ascomycota</taxon>
        <taxon>Pezizomycotina</taxon>
        <taxon>Leotiomycetes</taxon>
        <taxon>Helotiales</taxon>
        <taxon>Tricladiaceae</taxon>
        <taxon>Cudoniella</taxon>
    </lineage>
</organism>
<dbReference type="PANTHER" id="PTHR21310:SF15">
    <property type="entry name" value="AMINOGLYCOSIDE PHOSPHOTRANSFERASE DOMAIN-CONTAINING PROTEIN"/>
    <property type="match status" value="1"/>
</dbReference>
<feature type="domain" description="Aminoglycoside phosphotransferase" evidence="2">
    <location>
        <begin position="110"/>
        <end position="344"/>
    </location>
</feature>
<sequence>MLVRLGFIPEFTKVLFRKVETPTISRDPSPQAPNSHSPDIQSSSFTTMRNEIVDRRVQQERERFIEAIDLEAICQLASSYHNGEACSIFKEPSHGSYNLCIYVAFPLSGDRWVVRIPIVPCLASAEGKLEQEVGAMRCVVDRTKIPIPQIYGYSFKSDNPIGLAFLIIDFVEGITLQDVNIRSLAEEQRNHLYLQLADILIQLRRLEFPHIGALLPDPRVESGWTSKVPRRPLSIESNGQEVEGIRAFEICDNEKVYTSAKDYIRSLIRLAFHQFEEGQNSVENEYDACVVLYNLYQFQDLVEKWVDQDLDSGPFVLIHGDLRPPNIMLNEKLDIVAVIDWEWSRIVPLQLFIPPTWFTWQEVGGVCSPLGYLDYVQELDAVRAMLAARERQYDGRLLLSKEWSKIHRKGGVLIAAALNNPALIDTVYSGYLDLLYHHSSHIGVRAKEFINSSEEYKTLIRRKVRDRISYLEEMRLVNQGSDELHLRRIFTISRCFGRLTRFWTPTLSQLRYVESNVRIVNI</sequence>
<dbReference type="Proteomes" id="UP000566819">
    <property type="component" value="Unassembled WGS sequence"/>
</dbReference>
<dbReference type="AlphaFoldDB" id="A0A8H4RX45"/>
<gene>
    <name evidence="3" type="ORF">G7Y89_g1007</name>
</gene>
<dbReference type="Gene3D" id="3.30.200.20">
    <property type="entry name" value="Phosphorylase Kinase, domain 1"/>
    <property type="match status" value="1"/>
</dbReference>
<dbReference type="InterPro" id="IPR051678">
    <property type="entry name" value="AGP_Transferase"/>
</dbReference>
<protein>
    <recommendedName>
        <fullName evidence="2">Aminoglycoside phosphotransferase domain-containing protein</fullName>
    </recommendedName>
</protein>
<keyword evidence="4" id="KW-1185">Reference proteome</keyword>
<dbReference type="EMBL" id="JAAMPI010000037">
    <property type="protein sequence ID" value="KAF4637068.1"/>
    <property type="molecule type" value="Genomic_DNA"/>
</dbReference>